<dbReference type="EMBL" id="CABPRJ010001042">
    <property type="protein sequence ID" value="VVC35051.1"/>
    <property type="molecule type" value="Genomic_DNA"/>
</dbReference>
<evidence type="ECO:0000313" key="3">
    <source>
        <dbReference type="Proteomes" id="UP000325440"/>
    </source>
</evidence>
<evidence type="ECO:0000256" key="1">
    <source>
        <dbReference type="SAM" id="MobiDB-lite"/>
    </source>
</evidence>
<evidence type="ECO:0000313" key="2">
    <source>
        <dbReference type="EMBL" id="VVC35051.1"/>
    </source>
</evidence>
<protein>
    <submittedName>
        <fullName evidence="2">Uncharacterized protein</fullName>
    </submittedName>
</protein>
<feature type="region of interest" description="Disordered" evidence="1">
    <location>
        <begin position="1"/>
        <end position="26"/>
    </location>
</feature>
<feature type="non-terminal residue" evidence="2">
    <location>
        <position position="1964"/>
    </location>
</feature>
<organism evidence="2 3">
    <name type="scientific">Cinara cedri</name>
    <dbReference type="NCBI Taxonomy" id="506608"/>
    <lineage>
        <taxon>Eukaryota</taxon>
        <taxon>Metazoa</taxon>
        <taxon>Ecdysozoa</taxon>
        <taxon>Arthropoda</taxon>
        <taxon>Hexapoda</taxon>
        <taxon>Insecta</taxon>
        <taxon>Pterygota</taxon>
        <taxon>Neoptera</taxon>
        <taxon>Paraneoptera</taxon>
        <taxon>Hemiptera</taxon>
        <taxon>Sternorrhyncha</taxon>
        <taxon>Aphidomorpha</taxon>
        <taxon>Aphidoidea</taxon>
        <taxon>Aphididae</taxon>
        <taxon>Lachninae</taxon>
        <taxon>Cinara</taxon>
    </lineage>
</organism>
<dbReference type="OrthoDB" id="8006693at2759"/>
<dbReference type="Proteomes" id="UP000325440">
    <property type="component" value="Unassembled WGS sequence"/>
</dbReference>
<proteinExistence type="predicted"/>
<reference evidence="2 3" key="1">
    <citation type="submission" date="2019-08" db="EMBL/GenBank/DDBJ databases">
        <authorList>
            <person name="Alioto T."/>
            <person name="Alioto T."/>
            <person name="Gomez Garrido J."/>
        </authorList>
    </citation>
    <scope>NUCLEOTIDE SEQUENCE [LARGE SCALE GENOMIC DNA]</scope>
</reference>
<gene>
    <name evidence="2" type="ORF">CINCED_3A011645</name>
</gene>
<feature type="region of interest" description="Disordered" evidence="1">
    <location>
        <begin position="1138"/>
        <end position="1159"/>
    </location>
</feature>
<name>A0A5E4MUF2_9HEMI</name>
<accession>A0A5E4MUF2</accession>
<keyword evidence="3" id="KW-1185">Reference proteome</keyword>
<sequence length="1964" mass="221775">MEEVQDVLEEEAFDPKSLGQTHNSEEQEVWYDALEEQEEFFDTHELIESDNVQGIAKEKGGDNDFEYISNQGQDVIVEEEKYESSKYYSLQSGMKEKKEIDNTTKTLALAFQIDTSKLCVNNNIDFSTLKLQKIQYGGDEYYLRFIDNSNNFIMLCTKSLNMYFPKHFEKRYGKSCAEIFPEREYNVCNHIIIPLEVQKEVSILTHKSWNPIKASIQSNIPEINEVDLQNCDGHVHFNFDIKNSNNIHLSLKSNKIKTAAIISGTPFETNWLIKDVLIRGSFANQIGVNKMTEIEVDKKRFTEDDPYRASKLLQIEHWCYAHWDLVTEIGEKWYNFIAQVLSSEDCWEEVNNLHGVRLNRQMVGPISKFWSHFISGYLDKLDLRGRHPYEYALDCAIDWKKVEAVEFFWNKIKSLPENEMSAKKKDEILMKNAAWSAGPRFSLYPDIFEFFLDKLELERYPEFLKRDLEKNGHYGSLNSMKNMRSFDKFQRLFDCLSPSDLSQDSYHARLCSLKIQEYSGCYLDTAKKLFLHIWTKEGFDSHRAFVISEEVMDSSPCFHTNLLVPWVKKGIMEPVWAVLDKMDSNQIKEFMTYKQADYIRSVLEQGDNASLSKFLSYSGSVDVDLDQKSIPGPSDDLFDVKLNKMHDKSHIRLGGYMLSQEKPQDFELIELLIREAAGVSQPGLSTSTQQKSDFESFKARFQSYIDQIPSYLHSVGKEGFFPHFFLGSFSTFIDTEIVTKLDIEKVYFCFDGPQTLKVAIIRKGDIKGKKDAIDKIRLFVISEKGAPSATQKFSYGELRDALGRSQPARFQPVFDNRGELRVKSVTIDKGNVNQQGVLVAVEDKKLHEDDALKDKFQEIKRGLWQNPESNIAKLTGSDAEEVSKPLEKILKKVSGIHSEYKNSLTYADKAREAAHHGFIAGSLVNFRYRYNLRVYLEQFAGRGYADIVLVPRGKDRSLNAIPIIIELKAATKNELEQIKKGDEINADSKTTPAAALKQAEDYAKGFQPNVMRVLTTADNILCVGINLDYPSSISGIEAKLRGQTVTPLFNEILISIDELHTGAVNQKEALKAKAKKQIQNNIERIYHTFPGTGEKGDNHYFSRFLLGQSLLLNKVEDLNISFEKQAFIYGENIATEARSEGKERNVPQREVAKKGGEKSAELSKLDQSHGVTTIVLIPDKKSVYVMNYIINIVETDGRTEVLKKGIPIDQLKQKVGNRKIVELDLNFNINKKSDFEKYFSMEVSEPMSLEQYNNKKTDKFKGSFENIPYPSELKETFDKTLESQRTEDQSSKLNKAFDNYKVLLEKIGEGIHPLKSLIEKEAHFQATLESQRAEDQSSKLNKAFDNYKVLLEKIGKGIYPLKALIKKEAHFQAVLHGAFNHYSDIKLGEPQENRALVLTEFQTGRGKRIDMVIHGIKFENQASNAKEYDPVGLELKGPREGKTANALADEANDQISKEYEKGVTYKTLTDGTEVAFMGIVFNKGTDNANSLILPSKNVFTPVKVVHSSIMQIGQQQTRKKFDTKLCVKDGGRSKRSVNLCLFSKNDVEKFSKGNVDENNVDKVIIDSEKFLTYVKSSQDEGKNAQLIEFIGNKNIEGDYKYLVGKVIEDQGYERYIKNERIRDLYGDIAHQNSGFEKNLKLKSRLMNAAGRIQLIRGIHGTIVSCKDGTAVDCGLNLGGVGWSFASQPIENVMVKIAPKVVESAEKVVVKLIPGTLGKQTKFAVQRAGVKFGSTIAKGAAGALAGVFDIVDIGMSANNLVGCKNRENSDNPCGEKEIRDNIASISFGGVSFISGVALTAASMPGVGIAVGFGLMVGNGVYSGVSNIVEYEEKYDTTGGENWSIFWRTLLFQDMAADVQHLKARKDLVNNIAQKAWRALSNSPDSVVTYAAGFGRLDDETLFPVPGHAEIVMNRQDANTEGLSRVIPDRIQGASMICLPQITNDDYEKDVKSSVSSAKYYCDNAM</sequence>
<feature type="compositionally biased region" description="Acidic residues" evidence="1">
    <location>
        <begin position="1"/>
        <end position="12"/>
    </location>
</feature>